<reference evidence="15 16" key="3">
    <citation type="journal article" date="2015" name="Genome Announc.">
        <title>Draft Genome Sequence of the Archiascomycetous Yeast Saitoella complicata.</title>
        <authorList>
            <person name="Yamauchi K."/>
            <person name="Kondo S."/>
            <person name="Hamamoto M."/>
            <person name="Takahashi Y."/>
            <person name="Ogura Y."/>
            <person name="Hayashi T."/>
            <person name="Nishida H."/>
        </authorList>
    </citation>
    <scope>NUCLEOTIDE SEQUENCE [LARGE SCALE GENOMIC DNA]</scope>
    <source>
        <strain evidence="15 16">NRRL Y-17804</strain>
    </source>
</reference>
<evidence type="ECO:0000259" key="11">
    <source>
        <dbReference type="Pfam" id="PF01336"/>
    </source>
</evidence>
<dbReference type="OMA" id="DQCDAFY"/>
<evidence type="ECO:0000256" key="5">
    <source>
        <dbReference type="ARBA" id="ARBA00022771"/>
    </source>
</evidence>
<keyword evidence="6 9" id="KW-0862">Zinc</keyword>
<dbReference type="AlphaFoldDB" id="A0A0E9NKH8"/>
<dbReference type="Proteomes" id="UP000033140">
    <property type="component" value="Unassembled WGS sequence"/>
</dbReference>
<dbReference type="Pfam" id="PF08646">
    <property type="entry name" value="Rep_fac-A_C"/>
    <property type="match status" value="1"/>
</dbReference>
<feature type="compositionally biased region" description="Low complexity" evidence="10">
    <location>
        <begin position="144"/>
        <end position="162"/>
    </location>
</feature>
<dbReference type="InterPro" id="IPR013955">
    <property type="entry name" value="Rep_factor-A_C"/>
</dbReference>
<protein>
    <recommendedName>
        <fullName evidence="9">Replication protein A subunit</fullName>
    </recommendedName>
</protein>
<dbReference type="PANTHER" id="PTHR47165:SF4">
    <property type="entry name" value="OS03G0429900 PROTEIN"/>
    <property type="match status" value="1"/>
</dbReference>
<evidence type="ECO:0000256" key="8">
    <source>
        <dbReference type="ARBA" id="ARBA00023242"/>
    </source>
</evidence>
<dbReference type="InterPro" id="IPR007199">
    <property type="entry name" value="Rep_factor-A_N"/>
</dbReference>
<dbReference type="GO" id="GO:0005662">
    <property type="term" value="C:DNA replication factor A complex"/>
    <property type="evidence" value="ECO:0007669"/>
    <property type="project" value="UniProtKB-ARBA"/>
</dbReference>
<evidence type="ECO:0000256" key="10">
    <source>
        <dbReference type="SAM" id="MobiDB-lite"/>
    </source>
</evidence>
<evidence type="ECO:0000256" key="6">
    <source>
        <dbReference type="ARBA" id="ARBA00022833"/>
    </source>
</evidence>
<dbReference type="CDD" id="cd04476">
    <property type="entry name" value="RPA1_DBD_C"/>
    <property type="match status" value="1"/>
</dbReference>
<dbReference type="RefSeq" id="XP_019021229.1">
    <property type="nucleotide sequence ID" value="XM_019165849.1"/>
</dbReference>
<dbReference type="InterPro" id="IPR004365">
    <property type="entry name" value="NA-bd_OB_tRNA"/>
</dbReference>
<dbReference type="GO" id="GO:0006310">
    <property type="term" value="P:DNA recombination"/>
    <property type="evidence" value="ECO:0007669"/>
    <property type="project" value="InterPro"/>
</dbReference>
<dbReference type="PANTHER" id="PTHR47165">
    <property type="entry name" value="OS03G0429900 PROTEIN"/>
    <property type="match status" value="1"/>
</dbReference>
<evidence type="ECO:0000313" key="16">
    <source>
        <dbReference type="Proteomes" id="UP000033140"/>
    </source>
</evidence>
<comment type="subunit">
    <text evidence="9">Component of the heterotrimeric canonical replication protein A complex (RPA).</text>
</comment>
<dbReference type="Pfam" id="PF16900">
    <property type="entry name" value="REPA_OB_2"/>
    <property type="match status" value="1"/>
</dbReference>
<dbReference type="FunFam" id="2.40.50.140:FF:000117">
    <property type="entry name" value="Replication protein A subunit"/>
    <property type="match status" value="1"/>
</dbReference>
<feature type="domain" description="Replication factor-A protein 1 N-terminal" evidence="12">
    <location>
        <begin position="5"/>
        <end position="104"/>
    </location>
</feature>
<dbReference type="InterPro" id="IPR031657">
    <property type="entry name" value="REPA_OB_2"/>
</dbReference>
<feature type="domain" description="Replication factor A C-terminal" evidence="13">
    <location>
        <begin position="450"/>
        <end position="595"/>
    </location>
</feature>
<comment type="similarity">
    <text evidence="2 9">Belongs to the replication factor A protein 1 family.</text>
</comment>
<keyword evidence="5 9" id="KW-0863">Zinc-finger</keyword>
<dbReference type="GO" id="GO:0006281">
    <property type="term" value="P:DNA repair"/>
    <property type="evidence" value="ECO:0007669"/>
    <property type="project" value="InterPro"/>
</dbReference>
<evidence type="ECO:0000259" key="12">
    <source>
        <dbReference type="Pfam" id="PF04057"/>
    </source>
</evidence>
<dbReference type="FunFam" id="2.40.50.140:FF:000064">
    <property type="entry name" value="Replication protein A subunit"/>
    <property type="match status" value="1"/>
</dbReference>
<dbReference type="EMBL" id="BACD03000027">
    <property type="protein sequence ID" value="GAO49895.1"/>
    <property type="molecule type" value="Genomic_DNA"/>
</dbReference>
<dbReference type="GO" id="GO:0008270">
    <property type="term" value="F:zinc ion binding"/>
    <property type="evidence" value="ECO:0007669"/>
    <property type="project" value="UniProtKB-KW"/>
</dbReference>
<dbReference type="NCBIfam" id="TIGR00617">
    <property type="entry name" value="rpa1"/>
    <property type="match status" value="1"/>
</dbReference>
<dbReference type="GO" id="GO:0003697">
    <property type="term" value="F:single-stranded DNA binding"/>
    <property type="evidence" value="ECO:0007669"/>
    <property type="project" value="UniProtKB-ARBA"/>
</dbReference>
<dbReference type="Pfam" id="PF01336">
    <property type="entry name" value="tRNA_anti-codon"/>
    <property type="match status" value="1"/>
</dbReference>
<proteinExistence type="inferred from homology"/>
<dbReference type="STRING" id="698492.A0A0E9NKH8"/>
<keyword evidence="16" id="KW-1185">Reference proteome</keyword>
<dbReference type="Pfam" id="PF04057">
    <property type="entry name" value="Rep-A_N"/>
    <property type="match status" value="1"/>
</dbReference>
<dbReference type="FunFam" id="2.40.50.140:FF:000090">
    <property type="entry name" value="Replication protein A subunit"/>
    <property type="match status" value="1"/>
</dbReference>
<keyword evidence="4 9" id="KW-0479">Metal-binding</keyword>
<gene>
    <name evidence="15" type="ORF">G7K_4032-t1</name>
</gene>
<keyword evidence="7 9" id="KW-0238">DNA-binding</keyword>
<dbReference type="CDD" id="cd04475">
    <property type="entry name" value="RPA1_DBD_B"/>
    <property type="match status" value="1"/>
</dbReference>
<dbReference type="CDD" id="cd04477">
    <property type="entry name" value="RPA1N"/>
    <property type="match status" value="1"/>
</dbReference>
<sequence>MADSLSVGALRAIYDDTPESANHQTPLLQVLQVKELNSSGPTAPKRFRLVLSDSVNFVQSMAATQLNDQVAAIQRGMFVRLNQFTCNTMKDRKIFIVLGLEIVVELGIQEKIGNPQPLNETAAQPAAPQQPPTSNATTFYGNKPAQPQAAPRRPPAYNNIPQGQPPNGPIYPIEGLSPYQNKWTIRARVAHKSEIKHYHNQRGEGKLFSCTFLDETGEIRATGFNDAVDQLYELLQEGSVYMVSKCRVNIAKKQFSNVNNEYELTFERDTEVVKCDDADAIVPQLRFSFVELGRLQEVEKDSVCDVIGIVKDIGDVSEMTSKTTNKPFSKREITLVDASNYSVRVTLWGNTAATFNAPLESVLAFKGVKVSDFGGRSLSMNGPATMNLNPDIPEAHQLKGWYDSQGRTISFSSHANSSSLGAATGRSKDPLKTLAQIKDENIGMGEVPEYFSAKATIVFIKQENVSYPACQSPDCNKKVLEDTEGQWRCEKCDKSWPAPQWRYIMTLSVNDHTGQAWFSTFDDVGHQILGVTATDLHNMKEEDEIRAGEVFSEANCRTWIFRCRAKQDNFGGQVRMRYSVMNATPVDYRAGAKELMDVIKSYGA</sequence>
<evidence type="ECO:0000259" key="13">
    <source>
        <dbReference type="Pfam" id="PF08646"/>
    </source>
</evidence>
<comment type="function">
    <text evidence="9">As part of the replication protein A (RPA/RP-A), a single-stranded DNA-binding heterotrimeric complex, may play an essential role in DNA replication, recombination and repair. Binds and stabilizes single-stranded DNA intermediates, preventing complementary DNA reannealing and recruiting different proteins involved in DNA metabolism.</text>
</comment>
<keyword evidence="3 9" id="KW-0235">DNA replication</keyword>
<name>A0A0E9NKH8_SAICN</name>
<evidence type="ECO:0000256" key="7">
    <source>
        <dbReference type="ARBA" id="ARBA00023125"/>
    </source>
</evidence>
<evidence type="ECO:0000259" key="14">
    <source>
        <dbReference type="Pfam" id="PF16900"/>
    </source>
</evidence>
<dbReference type="Gene3D" id="2.40.50.140">
    <property type="entry name" value="Nucleic acid-binding proteins"/>
    <property type="match status" value="4"/>
</dbReference>
<keyword evidence="8 9" id="KW-0539">Nucleus</keyword>
<evidence type="ECO:0000256" key="2">
    <source>
        <dbReference type="ARBA" id="ARBA00005690"/>
    </source>
</evidence>
<evidence type="ECO:0000256" key="3">
    <source>
        <dbReference type="ARBA" id="ARBA00022705"/>
    </source>
</evidence>
<dbReference type="GO" id="GO:0007004">
    <property type="term" value="P:telomere maintenance via telomerase"/>
    <property type="evidence" value="ECO:0007669"/>
    <property type="project" value="UniProtKB-ARBA"/>
</dbReference>
<feature type="domain" description="OB" evidence="11">
    <location>
        <begin position="183"/>
        <end position="263"/>
    </location>
</feature>
<evidence type="ECO:0000256" key="9">
    <source>
        <dbReference type="RuleBase" id="RU364130"/>
    </source>
</evidence>
<dbReference type="GO" id="GO:0006260">
    <property type="term" value="P:DNA replication"/>
    <property type="evidence" value="ECO:0007669"/>
    <property type="project" value="UniProtKB-KW"/>
</dbReference>
<dbReference type="InterPro" id="IPR012340">
    <property type="entry name" value="NA-bd_OB-fold"/>
</dbReference>
<dbReference type="CDD" id="cd04474">
    <property type="entry name" value="RPA1_DBD_A"/>
    <property type="match status" value="1"/>
</dbReference>
<evidence type="ECO:0000313" key="15">
    <source>
        <dbReference type="EMBL" id="GAO49895.1"/>
    </source>
</evidence>
<comment type="caution">
    <text evidence="15">The sequence shown here is derived from an EMBL/GenBank/DDBJ whole genome shotgun (WGS) entry which is preliminary data.</text>
</comment>
<dbReference type="FunFam" id="2.40.50.140:FF:000041">
    <property type="entry name" value="Replication protein A subunit"/>
    <property type="match status" value="1"/>
</dbReference>
<reference evidence="15 16" key="1">
    <citation type="journal article" date="2011" name="J. Gen. Appl. Microbiol.">
        <title>Draft genome sequencing of the enigmatic yeast Saitoella complicata.</title>
        <authorList>
            <person name="Nishida H."/>
            <person name="Hamamoto M."/>
            <person name="Sugiyama J."/>
        </authorList>
    </citation>
    <scope>NUCLEOTIDE SEQUENCE [LARGE SCALE GENOMIC DNA]</scope>
    <source>
        <strain evidence="15 16">NRRL Y-17804</strain>
    </source>
</reference>
<reference evidence="15 16" key="2">
    <citation type="journal article" date="2014" name="J. Gen. Appl. Microbiol.">
        <title>The early diverging ascomycetous budding yeast Saitoella complicata has three histone deacetylases belonging to the Clr6, Hos2, and Rpd3 lineages.</title>
        <authorList>
            <person name="Nishida H."/>
            <person name="Matsumoto T."/>
            <person name="Kondo S."/>
            <person name="Hamamoto M."/>
            <person name="Yoshikawa H."/>
        </authorList>
    </citation>
    <scope>NUCLEOTIDE SEQUENCE [LARGE SCALE GENOMIC DNA]</scope>
    <source>
        <strain evidence="15 16">NRRL Y-17804</strain>
    </source>
</reference>
<feature type="domain" description="Replication protein A OB" evidence="14">
    <location>
        <begin position="293"/>
        <end position="388"/>
    </location>
</feature>
<feature type="region of interest" description="Disordered" evidence="10">
    <location>
        <begin position="116"/>
        <end position="166"/>
    </location>
</feature>
<dbReference type="GO" id="GO:0000781">
    <property type="term" value="C:chromosome, telomeric region"/>
    <property type="evidence" value="ECO:0007669"/>
    <property type="project" value="UniProtKB-ARBA"/>
</dbReference>
<comment type="subcellular location">
    <subcellularLocation>
        <location evidence="1 9">Nucleus</location>
    </subcellularLocation>
</comment>
<evidence type="ECO:0000256" key="4">
    <source>
        <dbReference type="ARBA" id="ARBA00022723"/>
    </source>
</evidence>
<evidence type="ECO:0000256" key="1">
    <source>
        <dbReference type="ARBA" id="ARBA00004123"/>
    </source>
</evidence>
<dbReference type="InterPro" id="IPR047192">
    <property type="entry name" value="Euk_RPA1_DBD_C"/>
</dbReference>
<dbReference type="OrthoDB" id="1751331at2759"/>
<dbReference type="InterPro" id="IPR004591">
    <property type="entry name" value="Rfa1"/>
</dbReference>
<accession>A0A0E9NKH8</accession>
<organism evidence="15 16">
    <name type="scientific">Saitoella complicata (strain BCRC 22490 / CBS 7301 / JCM 7358 / NBRC 10748 / NRRL Y-17804)</name>
    <dbReference type="NCBI Taxonomy" id="698492"/>
    <lineage>
        <taxon>Eukaryota</taxon>
        <taxon>Fungi</taxon>
        <taxon>Dikarya</taxon>
        <taxon>Ascomycota</taxon>
        <taxon>Taphrinomycotina</taxon>
        <taxon>Taphrinomycotina incertae sedis</taxon>
        <taxon>Saitoella</taxon>
    </lineage>
</organism>
<dbReference type="SUPFAM" id="SSF50249">
    <property type="entry name" value="Nucleic acid-binding proteins"/>
    <property type="match status" value="4"/>
</dbReference>